<evidence type="ECO:0000313" key="3">
    <source>
        <dbReference type="Proteomes" id="UP001281761"/>
    </source>
</evidence>
<dbReference type="Proteomes" id="UP001281761">
    <property type="component" value="Unassembled WGS sequence"/>
</dbReference>
<feature type="transmembrane region" description="Helical" evidence="1">
    <location>
        <begin position="258"/>
        <end position="275"/>
    </location>
</feature>
<name>A0ABQ9XYK8_9EUKA</name>
<reference evidence="2 3" key="1">
    <citation type="journal article" date="2022" name="bioRxiv">
        <title>Genomics of Preaxostyla Flagellates Illuminates Evolutionary Transitions and the Path Towards Mitochondrial Loss.</title>
        <authorList>
            <person name="Novak L.V.F."/>
            <person name="Treitli S.C."/>
            <person name="Pyrih J."/>
            <person name="Halakuc P."/>
            <person name="Pipaliya S.V."/>
            <person name="Vacek V."/>
            <person name="Brzon O."/>
            <person name="Soukal P."/>
            <person name="Eme L."/>
            <person name="Dacks J.B."/>
            <person name="Karnkowska A."/>
            <person name="Elias M."/>
            <person name="Hampl V."/>
        </authorList>
    </citation>
    <scope>NUCLEOTIDE SEQUENCE [LARGE SCALE GENOMIC DNA]</scope>
    <source>
        <strain evidence="2">NAU3</strain>
        <tissue evidence="2">Gut</tissue>
    </source>
</reference>
<evidence type="ECO:0000313" key="2">
    <source>
        <dbReference type="EMBL" id="KAK2956585.1"/>
    </source>
</evidence>
<keyword evidence="1" id="KW-1133">Transmembrane helix</keyword>
<protein>
    <submittedName>
        <fullName evidence="2">Uncharacterized protein</fullName>
    </submittedName>
</protein>
<comment type="caution">
    <text evidence="2">The sequence shown here is derived from an EMBL/GenBank/DDBJ whole genome shotgun (WGS) entry which is preliminary data.</text>
</comment>
<evidence type="ECO:0000256" key="1">
    <source>
        <dbReference type="SAM" id="Phobius"/>
    </source>
</evidence>
<keyword evidence="1" id="KW-0472">Membrane</keyword>
<keyword evidence="1" id="KW-0812">Transmembrane</keyword>
<keyword evidence="3" id="KW-1185">Reference proteome</keyword>
<accession>A0ABQ9XYK8</accession>
<organism evidence="2 3">
    <name type="scientific">Blattamonas nauphoetae</name>
    <dbReference type="NCBI Taxonomy" id="2049346"/>
    <lineage>
        <taxon>Eukaryota</taxon>
        <taxon>Metamonada</taxon>
        <taxon>Preaxostyla</taxon>
        <taxon>Oxymonadida</taxon>
        <taxon>Blattamonas</taxon>
    </lineage>
</organism>
<dbReference type="EMBL" id="JARBJD010000054">
    <property type="protein sequence ID" value="KAK2956585.1"/>
    <property type="molecule type" value="Genomic_DNA"/>
</dbReference>
<sequence length="357" mass="40541">MADLDTDTCIALSSGCSDLLPLQLPISIDSSDFLNWNGRGFNYKHEDAIIIRSLVVTVKLNPALDVSLAAKAKKLLESVNPRDASSADDFLHSLGRTDDESLTNFIESILELVSSSSQIIINSAMKMLITLFRKCSAHIHLTLVKADLIPQLIISLNPLSLSFAEKADIHINLMKIIIRSLRLTTPDGLTRLAIKYENGQQAVHETVLTQVLVPSKKYIRRLCVIRFSIIGGGLSALFLSLLAYILQICPYYQRTLDSVLYLPIFLTIQSYLSFIEKERSIWHFLVHMIATEREWNRTRGEVRQRWPTVQRMLRMEGFEDVIEEKLRNDRGGLREGKIVAKSIRWSNFQGMNLPKEE</sequence>
<feature type="transmembrane region" description="Helical" evidence="1">
    <location>
        <begin position="224"/>
        <end position="246"/>
    </location>
</feature>
<gene>
    <name evidence="2" type="ORF">BLNAU_8425</name>
</gene>
<proteinExistence type="predicted"/>